<dbReference type="Proteomes" id="UP001305647">
    <property type="component" value="Unassembled WGS sequence"/>
</dbReference>
<comment type="caution">
    <text evidence="2">The sequence shown here is derived from an EMBL/GenBank/DDBJ whole genome shotgun (WGS) entry which is preliminary data.</text>
</comment>
<evidence type="ECO:0000313" key="2">
    <source>
        <dbReference type="EMBL" id="KAK4098811.1"/>
    </source>
</evidence>
<protein>
    <submittedName>
        <fullName evidence="2">Uncharacterized protein</fullName>
    </submittedName>
</protein>
<evidence type="ECO:0000256" key="1">
    <source>
        <dbReference type="SAM" id="MobiDB-lite"/>
    </source>
</evidence>
<reference evidence="2" key="2">
    <citation type="submission" date="2023-05" db="EMBL/GenBank/DDBJ databases">
        <authorList>
            <consortium name="Lawrence Berkeley National Laboratory"/>
            <person name="Steindorff A."/>
            <person name="Hensen N."/>
            <person name="Bonometti L."/>
            <person name="Westerberg I."/>
            <person name="Brannstrom I.O."/>
            <person name="Guillou S."/>
            <person name="Cros-Aarteil S."/>
            <person name="Calhoun S."/>
            <person name="Haridas S."/>
            <person name="Kuo A."/>
            <person name="Mondo S."/>
            <person name="Pangilinan J."/>
            <person name="Riley R."/>
            <person name="Labutti K."/>
            <person name="Andreopoulos B."/>
            <person name="Lipzen A."/>
            <person name="Chen C."/>
            <person name="Yanf M."/>
            <person name="Daum C."/>
            <person name="Ng V."/>
            <person name="Clum A."/>
            <person name="Ohm R."/>
            <person name="Martin F."/>
            <person name="Silar P."/>
            <person name="Natvig D."/>
            <person name="Lalanne C."/>
            <person name="Gautier V."/>
            <person name="Ament-Velasquez S.L."/>
            <person name="Kruys A."/>
            <person name="Hutchinson M.I."/>
            <person name="Powell A.J."/>
            <person name="Barry K."/>
            <person name="Miller A.N."/>
            <person name="Grigoriev I.V."/>
            <person name="Debuchy R."/>
            <person name="Gladieux P."/>
            <person name="Thoren M.H."/>
            <person name="Johannesson H."/>
        </authorList>
    </citation>
    <scope>NUCLEOTIDE SEQUENCE</scope>
    <source>
        <strain evidence="2">CBS 757.83</strain>
    </source>
</reference>
<organism evidence="2 3">
    <name type="scientific">Parathielavia hyrcaniae</name>
    <dbReference type="NCBI Taxonomy" id="113614"/>
    <lineage>
        <taxon>Eukaryota</taxon>
        <taxon>Fungi</taxon>
        <taxon>Dikarya</taxon>
        <taxon>Ascomycota</taxon>
        <taxon>Pezizomycotina</taxon>
        <taxon>Sordariomycetes</taxon>
        <taxon>Sordariomycetidae</taxon>
        <taxon>Sordariales</taxon>
        <taxon>Chaetomiaceae</taxon>
        <taxon>Parathielavia</taxon>
    </lineage>
</organism>
<accession>A0AAN6PXA7</accession>
<name>A0AAN6PXA7_9PEZI</name>
<dbReference type="EMBL" id="MU863655">
    <property type="protein sequence ID" value="KAK4098811.1"/>
    <property type="molecule type" value="Genomic_DNA"/>
</dbReference>
<gene>
    <name evidence="2" type="ORF">N658DRAFT_211000</name>
</gene>
<feature type="region of interest" description="Disordered" evidence="1">
    <location>
        <begin position="77"/>
        <end position="109"/>
    </location>
</feature>
<keyword evidence="3" id="KW-1185">Reference proteome</keyword>
<evidence type="ECO:0000313" key="3">
    <source>
        <dbReference type="Proteomes" id="UP001305647"/>
    </source>
</evidence>
<proteinExistence type="predicted"/>
<dbReference type="AlphaFoldDB" id="A0AAN6PXA7"/>
<reference evidence="2" key="1">
    <citation type="journal article" date="2023" name="Mol. Phylogenet. Evol.">
        <title>Genome-scale phylogeny and comparative genomics of the fungal order Sordariales.</title>
        <authorList>
            <person name="Hensen N."/>
            <person name="Bonometti L."/>
            <person name="Westerberg I."/>
            <person name="Brannstrom I.O."/>
            <person name="Guillou S."/>
            <person name="Cros-Aarteil S."/>
            <person name="Calhoun S."/>
            <person name="Haridas S."/>
            <person name="Kuo A."/>
            <person name="Mondo S."/>
            <person name="Pangilinan J."/>
            <person name="Riley R."/>
            <person name="LaButti K."/>
            <person name="Andreopoulos B."/>
            <person name="Lipzen A."/>
            <person name="Chen C."/>
            <person name="Yan M."/>
            <person name="Daum C."/>
            <person name="Ng V."/>
            <person name="Clum A."/>
            <person name="Steindorff A."/>
            <person name="Ohm R.A."/>
            <person name="Martin F."/>
            <person name="Silar P."/>
            <person name="Natvig D.O."/>
            <person name="Lalanne C."/>
            <person name="Gautier V."/>
            <person name="Ament-Velasquez S.L."/>
            <person name="Kruys A."/>
            <person name="Hutchinson M.I."/>
            <person name="Powell A.J."/>
            <person name="Barry K."/>
            <person name="Miller A.N."/>
            <person name="Grigoriev I.V."/>
            <person name="Debuchy R."/>
            <person name="Gladieux P."/>
            <person name="Hiltunen Thoren M."/>
            <person name="Johannesson H."/>
        </authorList>
    </citation>
    <scope>NUCLEOTIDE SEQUENCE</scope>
    <source>
        <strain evidence="2">CBS 757.83</strain>
    </source>
</reference>
<sequence>MTSLSKAPEPRSIAVTSLHVLSCTRLCLSPAIPKTANIRYFTWLSHGLSKVQPRQTPRKRLWASTSRAGRATCVTPIQASEPPTQADHPVQPPVASCRSAGSAPPQMER</sequence>